<dbReference type="GO" id="GO:0005787">
    <property type="term" value="C:signal peptidase complex"/>
    <property type="evidence" value="ECO:0007669"/>
    <property type="project" value="TreeGrafter"/>
</dbReference>
<keyword evidence="7 15" id="KW-0812">Transmembrane</keyword>
<evidence type="ECO:0000256" key="14">
    <source>
        <dbReference type="ARBA" id="ARBA00047037"/>
    </source>
</evidence>
<evidence type="ECO:0000256" key="9">
    <source>
        <dbReference type="ARBA" id="ARBA00022824"/>
    </source>
</evidence>
<evidence type="ECO:0000256" key="6">
    <source>
        <dbReference type="ARBA" id="ARBA00022670"/>
    </source>
</evidence>
<dbReference type="CDD" id="cd06530">
    <property type="entry name" value="S26_SPase_I"/>
    <property type="match status" value="1"/>
</dbReference>
<evidence type="ECO:0000256" key="11">
    <source>
        <dbReference type="ARBA" id="ARBA00022989"/>
    </source>
</evidence>
<evidence type="ECO:0000256" key="13">
    <source>
        <dbReference type="ARBA" id="ARBA00045533"/>
    </source>
</evidence>
<reference evidence="16" key="1">
    <citation type="journal article" date="2020" name="Stud. Mycol.">
        <title>101 Dothideomycetes genomes: a test case for predicting lifestyles and emergence of pathogens.</title>
        <authorList>
            <person name="Haridas S."/>
            <person name="Albert R."/>
            <person name="Binder M."/>
            <person name="Bloem J."/>
            <person name="Labutti K."/>
            <person name="Salamov A."/>
            <person name="Andreopoulos B."/>
            <person name="Baker S."/>
            <person name="Barry K."/>
            <person name="Bills G."/>
            <person name="Bluhm B."/>
            <person name="Cannon C."/>
            <person name="Castanera R."/>
            <person name="Culley D."/>
            <person name="Daum C."/>
            <person name="Ezra D."/>
            <person name="Gonzalez J."/>
            <person name="Henrissat B."/>
            <person name="Kuo A."/>
            <person name="Liang C."/>
            <person name="Lipzen A."/>
            <person name="Lutzoni F."/>
            <person name="Magnuson J."/>
            <person name="Mondo S."/>
            <person name="Nolan M."/>
            <person name="Ohm R."/>
            <person name="Pangilinan J."/>
            <person name="Park H.-J."/>
            <person name="Ramirez L."/>
            <person name="Alfaro M."/>
            <person name="Sun H."/>
            <person name="Tritt A."/>
            <person name="Yoshinaga Y."/>
            <person name="Zwiers L.-H."/>
            <person name="Turgeon B."/>
            <person name="Goodwin S."/>
            <person name="Spatafora J."/>
            <person name="Crous P."/>
            <person name="Grigoriev I."/>
        </authorList>
    </citation>
    <scope>NUCLEOTIDE SEQUENCE</scope>
    <source>
        <strain evidence="16">CBS 123094</strain>
    </source>
</reference>
<evidence type="ECO:0000256" key="10">
    <source>
        <dbReference type="ARBA" id="ARBA00022968"/>
    </source>
</evidence>
<evidence type="ECO:0000313" key="16">
    <source>
        <dbReference type="EMBL" id="KAF1998683.1"/>
    </source>
</evidence>
<dbReference type="GO" id="GO:0009003">
    <property type="term" value="F:signal peptidase activity"/>
    <property type="evidence" value="ECO:0007669"/>
    <property type="project" value="UniProtKB-EC"/>
</dbReference>
<dbReference type="PANTHER" id="PTHR10806">
    <property type="entry name" value="SIGNAL PEPTIDASE COMPLEX CATALYTIC SUBUNIT SEC11"/>
    <property type="match status" value="1"/>
</dbReference>
<keyword evidence="10 15" id="KW-0735">Signal-anchor</keyword>
<organism evidence="16 17">
    <name type="scientific">Amniculicola lignicola CBS 123094</name>
    <dbReference type="NCBI Taxonomy" id="1392246"/>
    <lineage>
        <taxon>Eukaryota</taxon>
        <taxon>Fungi</taxon>
        <taxon>Dikarya</taxon>
        <taxon>Ascomycota</taxon>
        <taxon>Pezizomycotina</taxon>
        <taxon>Dothideomycetes</taxon>
        <taxon>Pleosporomycetidae</taxon>
        <taxon>Pleosporales</taxon>
        <taxon>Amniculicolaceae</taxon>
        <taxon>Amniculicola</taxon>
    </lineage>
</organism>
<keyword evidence="6 15" id="KW-0645">Protease</keyword>
<dbReference type="InterPro" id="IPR036286">
    <property type="entry name" value="LexA/Signal_pep-like_sf"/>
</dbReference>
<dbReference type="EMBL" id="ML977602">
    <property type="protein sequence ID" value="KAF1998683.1"/>
    <property type="molecule type" value="Genomic_DNA"/>
</dbReference>
<evidence type="ECO:0000256" key="2">
    <source>
        <dbReference type="ARBA" id="ARBA00004648"/>
    </source>
</evidence>
<sequence length="179" mass="20500">MHHSTTISAPFHLRRLLSEVLTIAWVLATCYLLWASLRYVTDSKHPVLVVSSESMEPAFYRGDVIFLSNCQQKIHVGDIPVVWFQNRSLPMVHRAIEVHYAADSVKADSTFRQLVLTKGDNNDVDDRVLYPEGREYAYREEVVGLVKGYVPYAGWLSLIVSDRQWILYLMLGAVALFVR</sequence>
<keyword evidence="9 15" id="KW-0256">Endoplasmic reticulum</keyword>
<evidence type="ECO:0000256" key="7">
    <source>
        <dbReference type="ARBA" id="ARBA00022692"/>
    </source>
</evidence>
<evidence type="ECO:0000256" key="8">
    <source>
        <dbReference type="ARBA" id="ARBA00022801"/>
    </source>
</evidence>
<dbReference type="OrthoDB" id="10257561at2759"/>
<dbReference type="InterPro" id="IPR019756">
    <property type="entry name" value="Pept_S26A_signal_pept_1_Ser-AS"/>
</dbReference>
<dbReference type="AlphaFoldDB" id="A0A6A5W9V2"/>
<evidence type="ECO:0000256" key="3">
    <source>
        <dbReference type="ARBA" id="ARBA00011035"/>
    </source>
</evidence>
<keyword evidence="8 15" id="KW-0378">Hydrolase</keyword>
<evidence type="ECO:0000256" key="1">
    <source>
        <dbReference type="ARBA" id="ARBA00000677"/>
    </source>
</evidence>
<dbReference type="PRINTS" id="PR00728">
    <property type="entry name" value="SIGNALPTASE"/>
</dbReference>
<evidence type="ECO:0000313" key="17">
    <source>
        <dbReference type="Proteomes" id="UP000799779"/>
    </source>
</evidence>
<dbReference type="Proteomes" id="UP000799779">
    <property type="component" value="Unassembled WGS sequence"/>
</dbReference>
<gene>
    <name evidence="16" type="ORF">P154DRAFT_546777</name>
</gene>
<evidence type="ECO:0000256" key="5">
    <source>
        <dbReference type="ARBA" id="ARBA00019685"/>
    </source>
</evidence>
<evidence type="ECO:0000256" key="4">
    <source>
        <dbReference type="ARBA" id="ARBA00013208"/>
    </source>
</evidence>
<keyword evidence="12 15" id="KW-0472">Membrane</keyword>
<protein>
    <recommendedName>
        <fullName evidence="5 15">Signal peptidase complex catalytic subunit SEC11</fullName>
        <ecNumber evidence="4 15">3.4.21.89</ecNumber>
    </recommendedName>
</protein>
<comment type="function">
    <text evidence="13">Catalytic component of the signal peptidase complex (SPC) which catalyzes the cleavage of N-terminal signal sequences from nascent proteins as they are translocated into the lumen of the endoplasmic reticulum. Specifically cleaves N-terminal signal peptides that contain a hydrophobic alpha-helix (h-region) shorter than 18-20 amino acids.</text>
</comment>
<dbReference type="EC" id="3.4.21.89" evidence="4 15"/>
<feature type="transmembrane region" description="Helical" evidence="15">
    <location>
        <begin position="20"/>
        <end position="40"/>
    </location>
</feature>
<dbReference type="PROSITE" id="PS00501">
    <property type="entry name" value="SPASE_I_1"/>
    <property type="match status" value="1"/>
</dbReference>
<comment type="subunit">
    <text evidence="14">Component of the signal peptidase complex (SPC) composed of a catalytic subunit SEC11 and three accessory subunits SPC1, SPC2 and SPC3. The complex induces a local thinning of the ER membrane which is used to measure the length of the signal peptide (SP) h-region of protein substrates. This ensures the selectivity of the complex towards h-regions shorter than 18-20 amino acids. SPC associates with the translocon complex.</text>
</comment>
<name>A0A6A5W9V2_9PLEO</name>
<keyword evidence="11 15" id="KW-1133">Transmembrane helix</keyword>
<comment type="catalytic activity">
    <reaction evidence="1 15">
        <text>Cleavage of hydrophobic, N-terminal signal or leader sequences from secreted and periplasmic proteins.</text>
        <dbReference type="EC" id="3.4.21.89"/>
    </reaction>
</comment>
<comment type="similarity">
    <text evidence="3 15">Belongs to the peptidase S26B family.</text>
</comment>
<dbReference type="GO" id="GO:0006465">
    <property type="term" value="P:signal peptide processing"/>
    <property type="evidence" value="ECO:0007669"/>
    <property type="project" value="UniProtKB-UniRule"/>
</dbReference>
<accession>A0A6A5W9V2</accession>
<comment type="subcellular location">
    <subcellularLocation>
        <location evidence="2">Endoplasmic reticulum membrane</location>
        <topology evidence="2">Single-pass type II membrane protein</topology>
    </subcellularLocation>
</comment>
<dbReference type="GO" id="GO:0004252">
    <property type="term" value="F:serine-type endopeptidase activity"/>
    <property type="evidence" value="ECO:0007669"/>
    <property type="project" value="InterPro"/>
</dbReference>
<dbReference type="PANTHER" id="PTHR10806:SF6">
    <property type="entry name" value="SIGNAL PEPTIDASE COMPLEX CATALYTIC SUBUNIT SEC11"/>
    <property type="match status" value="1"/>
</dbReference>
<dbReference type="NCBIfam" id="TIGR02228">
    <property type="entry name" value="sigpep_I_arch"/>
    <property type="match status" value="1"/>
</dbReference>
<dbReference type="InterPro" id="IPR019533">
    <property type="entry name" value="Peptidase_S26"/>
</dbReference>
<evidence type="ECO:0000256" key="12">
    <source>
        <dbReference type="ARBA" id="ARBA00023136"/>
    </source>
</evidence>
<evidence type="ECO:0000256" key="15">
    <source>
        <dbReference type="RuleBase" id="RU362047"/>
    </source>
</evidence>
<keyword evidence="17" id="KW-1185">Reference proteome</keyword>
<dbReference type="SUPFAM" id="SSF51306">
    <property type="entry name" value="LexA/Signal peptidase"/>
    <property type="match status" value="1"/>
</dbReference>
<proteinExistence type="inferred from homology"/>
<dbReference type="InterPro" id="IPR001733">
    <property type="entry name" value="Peptidase_S26B"/>
</dbReference>